<dbReference type="InterPro" id="IPR013783">
    <property type="entry name" value="Ig-like_fold"/>
</dbReference>
<keyword evidence="4" id="KW-0732">Signal</keyword>
<comment type="similarity">
    <text evidence="2">Belongs to the bacterial solute-binding protein 5 family.</text>
</comment>
<evidence type="ECO:0000313" key="7">
    <source>
        <dbReference type="EMBL" id="GAP14177.1"/>
    </source>
</evidence>
<dbReference type="SUPFAM" id="SSF53850">
    <property type="entry name" value="Periplasmic binding protein-like II"/>
    <property type="match status" value="1"/>
</dbReference>
<evidence type="ECO:0000256" key="4">
    <source>
        <dbReference type="ARBA" id="ARBA00022729"/>
    </source>
</evidence>
<dbReference type="Pfam" id="PF00496">
    <property type="entry name" value="SBP_bac_5"/>
    <property type="match status" value="1"/>
</dbReference>
<proteinExistence type="inferred from homology"/>
<dbReference type="PANTHER" id="PTHR30290:SF10">
    <property type="entry name" value="PERIPLASMIC OLIGOPEPTIDE-BINDING PROTEIN-RELATED"/>
    <property type="match status" value="1"/>
</dbReference>
<dbReference type="Pfam" id="PF13620">
    <property type="entry name" value="CarboxypepD_reg"/>
    <property type="match status" value="4"/>
</dbReference>
<feature type="domain" description="Solute-binding protein family 5" evidence="6">
    <location>
        <begin position="811"/>
        <end position="1189"/>
    </location>
</feature>
<dbReference type="Gene3D" id="3.10.105.10">
    <property type="entry name" value="Dipeptide-binding Protein, Domain 3"/>
    <property type="match status" value="1"/>
</dbReference>
<dbReference type="SUPFAM" id="SSF117074">
    <property type="entry name" value="Hypothetical protein PA1324"/>
    <property type="match status" value="2"/>
</dbReference>
<protein>
    <submittedName>
        <fullName evidence="7">ABC-type oligopeptide transport system, periplasmic component</fullName>
    </submittedName>
</protein>
<keyword evidence="5" id="KW-1133">Transmembrane helix</keyword>
<dbReference type="GO" id="GO:0030313">
    <property type="term" value="C:cell envelope"/>
    <property type="evidence" value="ECO:0007669"/>
    <property type="project" value="UniProtKB-SubCell"/>
</dbReference>
<dbReference type="SUPFAM" id="SSF49478">
    <property type="entry name" value="Cna protein B-type domain"/>
    <property type="match status" value="1"/>
</dbReference>
<dbReference type="GO" id="GO:0015833">
    <property type="term" value="P:peptide transport"/>
    <property type="evidence" value="ECO:0007669"/>
    <property type="project" value="TreeGrafter"/>
</dbReference>
<dbReference type="RefSeq" id="WP_075073463.1">
    <property type="nucleotide sequence ID" value="NZ_DF967972.1"/>
</dbReference>
<dbReference type="GO" id="GO:1904680">
    <property type="term" value="F:peptide transmembrane transporter activity"/>
    <property type="evidence" value="ECO:0007669"/>
    <property type="project" value="TreeGrafter"/>
</dbReference>
<dbReference type="InterPro" id="IPR008969">
    <property type="entry name" value="CarboxyPept-like_regulatory"/>
</dbReference>
<keyword evidence="8" id="KW-1185">Reference proteome</keyword>
<dbReference type="OrthoDB" id="9783874at2"/>
<gene>
    <name evidence="7" type="ORF">LARV_01943</name>
</gene>
<evidence type="ECO:0000256" key="5">
    <source>
        <dbReference type="SAM" id="Phobius"/>
    </source>
</evidence>
<evidence type="ECO:0000256" key="2">
    <source>
        <dbReference type="ARBA" id="ARBA00005695"/>
    </source>
</evidence>
<dbReference type="EMBL" id="DF967972">
    <property type="protein sequence ID" value="GAP14177.1"/>
    <property type="molecule type" value="Genomic_DNA"/>
</dbReference>
<dbReference type="Gene3D" id="2.60.40.1120">
    <property type="entry name" value="Carboxypeptidase-like, regulatory domain"/>
    <property type="match status" value="6"/>
</dbReference>
<dbReference type="Proteomes" id="UP000055060">
    <property type="component" value="Unassembled WGS sequence"/>
</dbReference>
<dbReference type="STRING" id="360412.LARV_01943"/>
<dbReference type="CDD" id="cd08504">
    <property type="entry name" value="PBP2_OppA"/>
    <property type="match status" value="1"/>
</dbReference>
<evidence type="ECO:0000313" key="8">
    <source>
        <dbReference type="Proteomes" id="UP000055060"/>
    </source>
</evidence>
<reference evidence="7" key="1">
    <citation type="submission" date="2015-07" db="EMBL/GenBank/DDBJ databases">
        <title>Draft Genome Sequences of Anaerolinea thermolimosa IMO-1, Bellilinea caldifistulae GOMI-1, Leptolinea tardivitalis YMTK-2, Levilinea saccharolytica KIBI-1,Longilinea arvoryzae KOME-1, Previously Described as Members of the Anaerolineaceae (Chloroflexi).</title>
        <authorList>
            <person name="Sekiguchi Y."/>
            <person name="Ohashi A."/>
            <person name="Matsuura N."/>
            <person name="Tourlousse M.D."/>
        </authorList>
    </citation>
    <scope>NUCLEOTIDE SEQUENCE [LARGE SCALE GENOMIC DNA]</scope>
    <source>
        <strain evidence="7">KOME-1</strain>
    </source>
</reference>
<comment type="subcellular location">
    <subcellularLocation>
        <location evidence="1">Cell envelope</location>
    </subcellularLocation>
</comment>
<dbReference type="Gene3D" id="3.90.76.10">
    <property type="entry name" value="Dipeptide-binding Protein, Domain 1"/>
    <property type="match status" value="1"/>
</dbReference>
<organism evidence="7">
    <name type="scientific">Longilinea arvoryzae</name>
    <dbReference type="NCBI Taxonomy" id="360412"/>
    <lineage>
        <taxon>Bacteria</taxon>
        <taxon>Bacillati</taxon>
        <taxon>Chloroflexota</taxon>
        <taxon>Anaerolineae</taxon>
        <taxon>Anaerolineales</taxon>
        <taxon>Anaerolineaceae</taxon>
        <taxon>Longilinea</taxon>
    </lineage>
</organism>
<evidence type="ECO:0000259" key="6">
    <source>
        <dbReference type="Pfam" id="PF00496"/>
    </source>
</evidence>
<accession>A0A0S7BK40</accession>
<dbReference type="SUPFAM" id="SSF49464">
    <property type="entry name" value="Carboxypeptidase regulatory domain-like"/>
    <property type="match status" value="3"/>
</dbReference>
<dbReference type="Gene3D" id="2.60.40.10">
    <property type="entry name" value="Immunoglobulins"/>
    <property type="match status" value="1"/>
</dbReference>
<sequence length="1432" mass="154036">MASQTHLEAQVRCFPAYLGRILLTIIITIGLLGISIPPVQAAGETITGRVTSSVNNQPIAGVTVYANEYESDQNVGDTTTAADGSYTLVVNPGTYRVRACPGCNGPTSYANTYAGGTPVWGDDEPIQVGIDQHYPLDFSLDPGGSISGVITDSNGHPISGMTMAVINDNNRWVDGMQTGDDGSYTFFGVPYGNFRVLACGECDNPTLYVSIYYPGVIQFEAAGVLTVGEGLNPSNIDFQVPLGNSIQGTVTDNATPGTALVGITMGAVQWDGATSQWTWFKSVDTASDGSYNLAGLPDGDYRVQACPECSGKYYLGEYYDSQTNIDSSTNFSLSGGSAQTGVNFTLEPAAIITGHVTDRNGSALPNVPVSAENTVDGSNFNTWTDGEGNYALNARPGNYIVHTQLNWNSDYNQINLVDEYFDHVASLDQASPLSLTARTTTSGIDFSLRPGNTIQGSVSDTSETPRPLSGIMVAALKWDTDEWLKNVLTDENGNYTMTGLADGTYRIQACPDCVSQPYVSRYYNNTPDYGAATPLVLSGAGTTSGINFTLDPAGIISGHVTAADGTTSLSNIPVYAENSQTYAGFNAWTDQDGNYSIFVTPGYYRLRTMVGWNSDLDGMNYVDQIYDHVVNLEEAPIIQATAGQTTSGHDFALEQGGALSGTISDDQGTPLENATVMAVAADGSRRSYGSQATGPDGIYTLRGLPAGNYILRASHEGSQALYYGGNPNWNTDHPVTITIGATNGNINFGLPVQGGEDPNLLTMRQSATIADMIDPGWVEYVQNAYLVDQIFSGMTRINPADGSTLSNLSDSASWQSGDNTHWTFSLRNGLTWSDGSPLTAADIRFALLRNLKMDGVVDDMLIIQGAEAYRNGTADADQVGITLDTADPGHIIHFTLTQKVAFFPTLLSTMAARPLPQLLIQAFPDSWTSLDKLVTSGPYRLMEWDGAHVLLQKNPNFIDADKVQIQQVVMKSGSSTDQAWNQYLSGELDTAVIPPSHIADAKNDPAIQDQLNLVAQQCTFFAGFSSSEIESTLGLTGANAALFRRALIEAVDRDAFTTQTVSGTMPAWTYIAPGVLGHSDETSGIYPAYDPTQALEDIQAAFSGNYTGLPAIPLYYADDAPNAGAQQDQMEFLATAWNQTLNAHFTVEGISQQQYTDKILAGQMLVARRGWCSDYNDGYNFLSSMYSMDAIFGGWQNDAYDALLSSAASSTTETERRQYYQQAEEILLKTDAVLMPLYYSVSPNLSRGFVRSFGVGGVDYIADWTLERTDTTTVGVPTSAALGAPASTEFSPNGEEGRVSYSIPAGGFTDGTTLIHTGLLTYDLTHLPEGMQKTSLYFTFKAEDATHQPVMPAADYTLSVHYAQTEIDALNLTESSLSLYYWDAASSRWVKDPNSHIDTSTNTITTTTRHEGEWLVLGSDNSSQVFLPFITR</sequence>
<evidence type="ECO:0000256" key="1">
    <source>
        <dbReference type="ARBA" id="ARBA00004196"/>
    </source>
</evidence>
<dbReference type="InterPro" id="IPR000914">
    <property type="entry name" value="SBP_5_dom"/>
</dbReference>
<keyword evidence="3" id="KW-0813">Transport</keyword>
<dbReference type="InterPro" id="IPR039424">
    <property type="entry name" value="SBP_5"/>
</dbReference>
<feature type="transmembrane region" description="Helical" evidence="5">
    <location>
        <begin position="21"/>
        <end position="39"/>
    </location>
</feature>
<dbReference type="Gene3D" id="3.40.190.10">
    <property type="entry name" value="Periplasmic binding protein-like II"/>
    <property type="match status" value="1"/>
</dbReference>
<name>A0A0S7BK40_9CHLR</name>
<keyword evidence="5" id="KW-0812">Transmembrane</keyword>
<keyword evidence="5" id="KW-0472">Membrane</keyword>
<dbReference type="PANTHER" id="PTHR30290">
    <property type="entry name" value="PERIPLASMIC BINDING COMPONENT OF ABC TRANSPORTER"/>
    <property type="match status" value="1"/>
</dbReference>
<evidence type="ECO:0000256" key="3">
    <source>
        <dbReference type="ARBA" id="ARBA00022448"/>
    </source>
</evidence>